<name>A0A1U7M5J7_TISCR</name>
<evidence type="ECO:0000313" key="2">
    <source>
        <dbReference type="Proteomes" id="UP000186112"/>
    </source>
</evidence>
<dbReference type="Proteomes" id="UP000186112">
    <property type="component" value="Unassembled WGS sequence"/>
</dbReference>
<proteinExistence type="predicted"/>
<keyword evidence="2" id="KW-1185">Reference proteome</keyword>
<dbReference type="EMBL" id="LTDM01000022">
    <property type="protein sequence ID" value="OLS02592.1"/>
    <property type="molecule type" value="Genomic_DNA"/>
</dbReference>
<organism evidence="1 2">
    <name type="scientific">Tissierella creatinophila DSM 6911</name>
    <dbReference type="NCBI Taxonomy" id="1123403"/>
    <lineage>
        <taxon>Bacteria</taxon>
        <taxon>Bacillati</taxon>
        <taxon>Bacillota</taxon>
        <taxon>Tissierellia</taxon>
        <taxon>Tissierellales</taxon>
        <taxon>Tissierellaceae</taxon>
        <taxon>Tissierella</taxon>
    </lineage>
</organism>
<dbReference type="OrthoDB" id="2066462at2"/>
<reference evidence="1 2" key="1">
    <citation type="submission" date="2016-02" db="EMBL/GenBank/DDBJ databases">
        <title>Genome sequence of Tissierella creatinophila DSM 6911.</title>
        <authorList>
            <person name="Poehlein A."/>
            <person name="Daniel R."/>
        </authorList>
    </citation>
    <scope>NUCLEOTIDE SEQUENCE [LARGE SCALE GENOMIC DNA]</scope>
    <source>
        <strain evidence="1 2">DSM 6911</strain>
    </source>
</reference>
<protein>
    <recommendedName>
        <fullName evidence="3">Mu-like prophage protein Com</fullName>
    </recommendedName>
</protein>
<sequence>MQTARKIERMNCPTCGKRLFDKEEGAYGFTREKCQVCKSIWRVDLAHKKFTLIAGKAVQRR</sequence>
<dbReference type="RefSeq" id="WP_075726477.1">
    <property type="nucleotide sequence ID" value="NZ_LTDM01000022.1"/>
</dbReference>
<gene>
    <name evidence="1" type="ORF">TICRE_13930</name>
</gene>
<comment type="caution">
    <text evidence="1">The sequence shown here is derived from an EMBL/GenBank/DDBJ whole genome shotgun (WGS) entry which is preliminary data.</text>
</comment>
<evidence type="ECO:0000313" key="1">
    <source>
        <dbReference type="EMBL" id="OLS02592.1"/>
    </source>
</evidence>
<dbReference type="AlphaFoldDB" id="A0A1U7M5J7"/>
<evidence type="ECO:0008006" key="3">
    <source>
        <dbReference type="Google" id="ProtNLM"/>
    </source>
</evidence>
<accession>A0A1U7M5J7</accession>